<protein>
    <submittedName>
        <fullName evidence="3">Helix-turn-helix transcriptional regulator</fullName>
    </submittedName>
</protein>
<dbReference type="Proteomes" id="UP001211173">
    <property type="component" value="Unassembled WGS sequence"/>
</dbReference>
<dbReference type="AlphaFoldDB" id="A0AAW6CPX1"/>
<dbReference type="EMBL" id="JAQLWO010000026">
    <property type="protein sequence ID" value="MDB7908107.1"/>
    <property type="molecule type" value="Genomic_DNA"/>
</dbReference>
<organism evidence="3 4">
    <name type="scientific">Flavonifractor plautii</name>
    <name type="common">Fusobacterium plautii</name>
    <dbReference type="NCBI Taxonomy" id="292800"/>
    <lineage>
        <taxon>Bacteria</taxon>
        <taxon>Bacillati</taxon>
        <taxon>Bacillota</taxon>
        <taxon>Clostridia</taxon>
        <taxon>Eubacteriales</taxon>
        <taxon>Oscillospiraceae</taxon>
        <taxon>Flavonifractor</taxon>
    </lineage>
</organism>
<comment type="caution">
    <text evidence="3">The sequence shown here is derived from an EMBL/GenBank/DDBJ whole genome shotgun (WGS) entry which is preliminary data.</text>
</comment>
<dbReference type="EMBL" id="JAQLWV010000053">
    <property type="protein sequence ID" value="MDB7935742.1"/>
    <property type="molecule type" value="Genomic_DNA"/>
</dbReference>
<dbReference type="CDD" id="cd00093">
    <property type="entry name" value="HTH_XRE"/>
    <property type="match status" value="1"/>
</dbReference>
<evidence type="ECO:0000313" key="2">
    <source>
        <dbReference type="EMBL" id="MDB7908107.1"/>
    </source>
</evidence>
<dbReference type="Proteomes" id="UP001211006">
    <property type="component" value="Unassembled WGS sequence"/>
</dbReference>
<evidence type="ECO:0000313" key="3">
    <source>
        <dbReference type="EMBL" id="MDB7935742.1"/>
    </source>
</evidence>
<dbReference type="Pfam" id="PF13443">
    <property type="entry name" value="HTH_26"/>
    <property type="match status" value="1"/>
</dbReference>
<dbReference type="InterPro" id="IPR010982">
    <property type="entry name" value="Lambda_DNA-bd_dom_sf"/>
</dbReference>
<gene>
    <name evidence="2" type="ORF">PND83_19155</name>
    <name evidence="3" type="ORF">PNE06_21900</name>
</gene>
<dbReference type="PROSITE" id="PS50943">
    <property type="entry name" value="HTH_CROC1"/>
    <property type="match status" value="1"/>
</dbReference>
<dbReference type="Gene3D" id="1.10.260.40">
    <property type="entry name" value="lambda repressor-like DNA-binding domains"/>
    <property type="match status" value="1"/>
</dbReference>
<dbReference type="InterPro" id="IPR001387">
    <property type="entry name" value="Cro/C1-type_HTH"/>
</dbReference>
<proteinExistence type="predicted"/>
<dbReference type="SUPFAM" id="SSF47413">
    <property type="entry name" value="lambda repressor-like DNA-binding domains"/>
    <property type="match status" value="1"/>
</dbReference>
<name>A0AAW6CPX1_FLAPL</name>
<accession>A0AAW6CPX1</accession>
<dbReference type="SMART" id="SM00530">
    <property type="entry name" value="HTH_XRE"/>
    <property type="match status" value="1"/>
</dbReference>
<evidence type="ECO:0000259" key="1">
    <source>
        <dbReference type="PROSITE" id="PS50943"/>
    </source>
</evidence>
<sequence>MFHCSSSLYLEICHRPHSGVARGHILLSSSSGCIRQRILLDYPYTGNLRYDYCYHEDTKLRWGGLQIAAREQYAQILVNRILALCKSRGISVNKLSEMSGVSQSTLDNLVNGKTFNPRICTLHRIALAFGMTVSEFLNFKDLNDFSFEDILDD</sequence>
<dbReference type="GO" id="GO:0003677">
    <property type="term" value="F:DNA binding"/>
    <property type="evidence" value="ECO:0007669"/>
    <property type="project" value="InterPro"/>
</dbReference>
<evidence type="ECO:0000313" key="4">
    <source>
        <dbReference type="Proteomes" id="UP001211173"/>
    </source>
</evidence>
<dbReference type="RefSeq" id="WP_226923889.1">
    <property type="nucleotide sequence ID" value="NZ_BAABZG010000001.1"/>
</dbReference>
<reference evidence="3" key="1">
    <citation type="submission" date="2023-01" db="EMBL/GenBank/DDBJ databases">
        <title>Human gut microbiome strain richness.</title>
        <authorList>
            <person name="Chen-Liaw A."/>
        </authorList>
    </citation>
    <scope>NUCLEOTIDE SEQUENCE</scope>
    <source>
        <strain evidence="3">1001287st1_F4_1001285I_161205</strain>
        <strain evidence="2">2225st1_A6_2225SCRN_200828</strain>
    </source>
</reference>
<feature type="domain" description="HTH cro/C1-type" evidence="1">
    <location>
        <begin position="81"/>
        <end position="136"/>
    </location>
</feature>